<dbReference type="RefSeq" id="WP_013106600.1">
    <property type="nucleotide sequence ID" value="NC_014145.1"/>
</dbReference>
<evidence type="ECO:0000259" key="4">
    <source>
        <dbReference type="PROSITE" id="PS51782"/>
    </source>
</evidence>
<dbReference type="Proteomes" id="UP000002372">
    <property type="component" value="Chromosome"/>
</dbReference>
<dbReference type="InterPro" id="IPR018392">
    <property type="entry name" value="LysM"/>
</dbReference>
<name>D6CVJ6_THIA3</name>
<feature type="region of interest" description="Disordered" evidence="2">
    <location>
        <begin position="554"/>
        <end position="573"/>
    </location>
</feature>
<sequence>MIKNWGAADMLRQNTRRLALAIALGATAGQAYAFGLGGIKVQSALGQPLRAEIDITQISADEASSLQVGVAPPDAFQAAKLHYSSALSGVRIKLERSPEGRAYLRVTSNSPINEPFLDLLIRAQWANGQLSRDYTLLLDPPNFQSAPTPTQVPVQTAAPSPAPAMPVAPSVSNAANAANIPTPAMPVAPALQTPPSSVNAKKSSTKSAAAPGQYVVKRGDTLSKIANASGVQSVSLDQMLTAIYRANQSAFIDGNINLVKTGSVLQMPTAEQAQAVSQPEARRFVLAQSESFNAYRRRLAEMGGQAKPQSQREVTGKVQAQVQEPAAAGAQAESKLKLSKAEVAGTQKAQQIADKKQEALDEQKIKQLQKNVDELSALSKQAQTVAAAKPQAAAPAATVAPVASKAAAALTVPVKSPVPAPVVAASASAKPAEAPSAAAAAVATASAAHAASAATSASAPVAASAPASAPAPAPVAKPVPPKVVKPAPVEQESFFSSLLSNPLLLPVGGALVILLLLLAWLAQRKKAAKSQRDVSVFDSRMSVADSFFGGTGGERVDTRNGNMSSTFSSSQLDTNDVDPVAEADVYLAYGRDLQAEEILKEAVKTNPDRLAARLKLLEIYAKRKDSRSFEVGAAELFALTQGVGEDWKRAQDLGRSLDPVNPLYHNTVLPSTLGAPSTMPQTEFPVATPTALAALTPQTLPSTEMLSGVETAAAKTPMPEHLDLDLSLPMGEPASAAATASAAVPSLPEIEVPSAFSSAPPTPEKEPGKAADADFLLSGGLDFNMPSDFGAPASTLGAAETAAETTKAAAHDNALEFDLSSISLQDNEVKSLEESHTEPPKLEPQFSESRPSLDLRLELAAESMAIGDNESARNLLGEVIAEGDPQLKKRAQDMLDKIGR</sequence>
<evidence type="ECO:0000313" key="8">
    <source>
        <dbReference type="Proteomes" id="UP000078599"/>
    </source>
</evidence>
<evidence type="ECO:0000313" key="7">
    <source>
        <dbReference type="Proteomes" id="UP000002372"/>
    </source>
</evidence>
<feature type="region of interest" description="Disordered" evidence="2">
    <location>
        <begin position="190"/>
        <end position="209"/>
    </location>
</feature>
<evidence type="ECO:0000256" key="1">
    <source>
        <dbReference type="SAM" id="Coils"/>
    </source>
</evidence>
<dbReference type="InterPro" id="IPR038440">
    <property type="entry name" value="FimV_C_sf"/>
</dbReference>
<dbReference type="Gene3D" id="1.20.58.2200">
    <property type="match status" value="1"/>
</dbReference>
<dbReference type="HOGENOM" id="CLU_007099_0_0_4"/>
<dbReference type="PROSITE" id="PS51782">
    <property type="entry name" value="LYSM"/>
    <property type="match status" value="1"/>
</dbReference>
<accession>D6CVJ6</accession>
<dbReference type="Pfam" id="PF01476">
    <property type="entry name" value="LysM"/>
    <property type="match status" value="1"/>
</dbReference>
<feature type="compositionally biased region" description="Low complexity" evidence="2">
    <location>
        <begin position="196"/>
        <end position="209"/>
    </location>
</feature>
<dbReference type="EMBL" id="FP475956">
    <property type="protein sequence ID" value="CAZ89315.1"/>
    <property type="molecule type" value="Genomic_DNA"/>
</dbReference>
<evidence type="ECO:0000256" key="2">
    <source>
        <dbReference type="SAM" id="MobiDB-lite"/>
    </source>
</evidence>
<protein>
    <recommendedName>
        <fullName evidence="4">LysM domain-containing protein</fullName>
    </recommendedName>
</protein>
<reference evidence="7" key="2">
    <citation type="journal article" date="2010" name="PLoS Genet.">
        <title>Structure, function, and evolution of the Thiomonas spp. genome.</title>
        <authorList>
            <person name="Arsene-Ploetze F."/>
            <person name="Koechler S."/>
            <person name="Marchal M."/>
            <person name="Coppee J.Y."/>
            <person name="Chandler M."/>
            <person name="Bonnefoy V."/>
            <person name="Brochier-Armanet C."/>
            <person name="Barakat M."/>
            <person name="Barbe V."/>
            <person name="Battaglia-Brunet F."/>
            <person name="Bruneel O."/>
            <person name="Bryan C.G."/>
            <person name="Cleiss-Arnold J."/>
            <person name="Cruveiller S."/>
            <person name="Erhardt M."/>
            <person name="Heinrich-Salmeron A."/>
            <person name="Hommais F."/>
            <person name="Joulian C."/>
            <person name="Krin E."/>
            <person name="Lieutaud A."/>
            <person name="Lievremont D."/>
            <person name="Michel C."/>
            <person name="Muller D."/>
            <person name="Ortet P."/>
            <person name="Proux C."/>
            <person name="Siguier P."/>
            <person name="Roche D."/>
            <person name="Rouy Z."/>
            <person name="Salvignol G."/>
            <person name="Slyemi D."/>
            <person name="Talla E."/>
            <person name="Weiss S."/>
            <person name="Weissenbach J."/>
            <person name="Medigue C."/>
            <person name="Bertin P.N."/>
        </authorList>
    </citation>
    <scope>NUCLEOTIDE SEQUENCE [LARGE SCALE GENOMIC DNA]</scope>
    <source>
        <strain evidence="7">DSM 22701 / CIP 110005 / 3As</strain>
    </source>
</reference>
<keyword evidence="1" id="KW-0175">Coiled coil</keyword>
<reference evidence="6 8" key="4">
    <citation type="submission" date="2015-03" db="EMBL/GenBank/DDBJ databases">
        <authorList>
            <person name="Regsiter A."/>
            <person name="william w."/>
        </authorList>
    </citation>
    <scope>NUCLEOTIDE SEQUENCE [LARGE SCALE GENOMIC DNA]</scope>
    <source>
        <strain evidence="6 8">CB1</strain>
    </source>
</reference>
<organism evidence="5 7">
    <name type="scientific">Thiomonas arsenitoxydans (strain DSM 22701 / CIP 110005 / 3As)</name>
    <dbReference type="NCBI Taxonomy" id="426114"/>
    <lineage>
        <taxon>Bacteria</taxon>
        <taxon>Pseudomonadati</taxon>
        <taxon>Pseudomonadota</taxon>
        <taxon>Betaproteobacteria</taxon>
        <taxon>Burkholderiales</taxon>
        <taxon>Thiomonas</taxon>
    </lineage>
</organism>
<dbReference type="eggNOG" id="COG3170">
    <property type="taxonomic scope" value="Bacteria"/>
</dbReference>
<dbReference type="InterPro" id="IPR057840">
    <property type="entry name" value="FimV_N"/>
</dbReference>
<dbReference type="OrthoDB" id="5298707at2"/>
<feature type="transmembrane region" description="Helical" evidence="3">
    <location>
        <begin position="503"/>
        <end position="522"/>
    </location>
</feature>
<dbReference type="KEGG" id="thi:THI_2702"/>
<dbReference type="CDD" id="cd00118">
    <property type="entry name" value="LysM"/>
    <property type="match status" value="1"/>
</dbReference>
<reference key="1">
    <citation type="submission" date="2009-07" db="EMBL/GenBank/DDBJ databases">
        <authorList>
            <person name="Genoscope - CEA"/>
        </authorList>
    </citation>
    <scope>NUCLEOTIDE SEQUENCE</scope>
    <source>
        <strain>3As</strain>
    </source>
</reference>
<dbReference type="InterPro" id="IPR020011">
    <property type="entry name" value="FimV_C"/>
</dbReference>
<feature type="compositionally biased region" description="Polar residues" evidence="2">
    <location>
        <begin position="559"/>
        <end position="573"/>
    </location>
</feature>
<dbReference type="InterPro" id="IPR020012">
    <property type="entry name" value="LysM_FimV"/>
</dbReference>
<feature type="compositionally biased region" description="Basic and acidic residues" evidence="2">
    <location>
        <begin position="828"/>
        <end position="841"/>
    </location>
</feature>
<dbReference type="Proteomes" id="UP000078599">
    <property type="component" value="Unassembled WGS sequence"/>
</dbReference>
<keyword evidence="8" id="KW-1185">Reference proteome</keyword>
<evidence type="ECO:0000313" key="6">
    <source>
        <dbReference type="EMBL" id="CQR35406.1"/>
    </source>
</evidence>
<keyword evidence="3" id="KW-0472">Membrane</keyword>
<dbReference type="NCBIfam" id="TIGR03505">
    <property type="entry name" value="FimV_core"/>
    <property type="match status" value="1"/>
</dbReference>
<proteinExistence type="predicted"/>
<dbReference type="AlphaFoldDB" id="D6CVJ6"/>
<dbReference type="EMBL" id="CTRI01000027">
    <property type="protein sequence ID" value="CQR35406.1"/>
    <property type="molecule type" value="Genomic_DNA"/>
</dbReference>
<evidence type="ECO:0000256" key="3">
    <source>
        <dbReference type="SAM" id="Phobius"/>
    </source>
</evidence>
<keyword evidence="3" id="KW-0812">Transmembrane</keyword>
<reference evidence="5" key="3">
    <citation type="submission" date="2010-07" db="EMBL/GenBank/DDBJ databases">
        <authorList>
            <person name="Genoscope - CEA"/>
        </authorList>
    </citation>
    <scope>NUCLEOTIDE SEQUENCE</scope>
    <source>
        <strain evidence="5">3As</strain>
    </source>
</reference>
<feature type="region of interest" description="Disordered" evidence="2">
    <location>
        <begin position="828"/>
        <end position="850"/>
    </location>
</feature>
<dbReference type="Pfam" id="PF25800">
    <property type="entry name" value="FimV_N"/>
    <property type="match status" value="1"/>
</dbReference>
<evidence type="ECO:0000313" key="5">
    <source>
        <dbReference type="EMBL" id="CAZ89315.1"/>
    </source>
</evidence>
<dbReference type="Gene3D" id="3.10.350.10">
    <property type="entry name" value="LysM domain"/>
    <property type="match status" value="1"/>
</dbReference>
<dbReference type="NCBIfam" id="TIGR03504">
    <property type="entry name" value="FimV_Cterm"/>
    <property type="match status" value="1"/>
</dbReference>
<gene>
    <name evidence="5" type="ordered locus">THI_2702</name>
    <name evidence="6" type="ORF">THICB1_50152</name>
</gene>
<feature type="domain" description="LysM" evidence="4">
    <location>
        <begin position="212"/>
        <end position="267"/>
    </location>
</feature>
<feature type="coiled-coil region" evidence="1">
    <location>
        <begin position="358"/>
        <end position="385"/>
    </location>
</feature>
<keyword evidence="3" id="KW-1133">Transmembrane helix</keyword>
<dbReference type="InterPro" id="IPR036779">
    <property type="entry name" value="LysM_dom_sf"/>
</dbReference>